<reference evidence="2" key="1">
    <citation type="submission" date="2020-07" db="EMBL/GenBank/DDBJ databases">
        <title>Huge and variable diversity of episymbiotic CPR bacteria and DPANN archaea in groundwater ecosystems.</title>
        <authorList>
            <person name="He C.Y."/>
            <person name="Keren R."/>
            <person name="Whittaker M."/>
            <person name="Farag I.F."/>
            <person name="Doudna J."/>
            <person name="Cate J.H.D."/>
            <person name="Banfield J.F."/>
        </authorList>
    </citation>
    <scope>NUCLEOTIDE SEQUENCE</scope>
    <source>
        <strain evidence="2">NC_groundwater_1813_Pr3_B-0.1um_71_17</strain>
    </source>
</reference>
<accession>A0A933SA39</accession>
<dbReference type="Gene3D" id="3.40.50.1820">
    <property type="entry name" value="alpha/beta hydrolase"/>
    <property type="match status" value="1"/>
</dbReference>
<proteinExistence type="predicted"/>
<organism evidence="2 3">
    <name type="scientific">Eiseniibacteriota bacterium</name>
    <dbReference type="NCBI Taxonomy" id="2212470"/>
    <lineage>
        <taxon>Bacteria</taxon>
        <taxon>Candidatus Eiseniibacteriota</taxon>
    </lineage>
</organism>
<dbReference type="InterPro" id="IPR022742">
    <property type="entry name" value="Hydrolase_4"/>
</dbReference>
<dbReference type="EMBL" id="JACRIW010000007">
    <property type="protein sequence ID" value="MBI5167988.1"/>
    <property type="molecule type" value="Genomic_DNA"/>
</dbReference>
<dbReference type="InterPro" id="IPR029058">
    <property type="entry name" value="AB_hydrolase_fold"/>
</dbReference>
<protein>
    <submittedName>
        <fullName evidence="2">Lysophospholipase</fullName>
    </submittedName>
</protein>
<name>A0A933SA39_UNCEI</name>
<dbReference type="PRINTS" id="PR00111">
    <property type="entry name" value="ABHYDROLASE"/>
</dbReference>
<dbReference type="InterPro" id="IPR051044">
    <property type="entry name" value="MAG_DAG_Lipase"/>
</dbReference>
<dbReference type="PANTHER" id="PTHR11614">
    <property type="entry name" value="PHOSPHOLIPASE-RELATED"/>
    <property type="match status" value="1"/>
</dbReference>
<dbReference type="Proteomes" id="UP000696931">
    <property type="component" value="Unassembled WGS sequence"/>
</dbReference>
<dbReference type="SUPFAM" id="SSF53474">
    <property type="entry name" value="alpha/beta-Hydrolases"/>
    <property type="match status" value="1"/>
</dbReference>
<gene>
    <name evidence="2" type="ORF">HZA61_00730</name>
</gene>
<comment type="caution">
    <text evidence="2">The sequence shown here is derived from an EMBL/GenBank/DDBJ whole genome shotgun (WGS) entry which is preliminary data.</text>
</comment>
<evidence type="ECO:0000259" key="1">
    <source>
        <dbReference type="Pfam" id="PF12146"/>
    </source>
</evidence>
<evidence type="ECO:0000313" key="3">
    <source>
        <dbReference type="Proteomes" id="UP000696931"/>
    </source>
</evidence>
<dbReference type="Pfam" id="PF12146">
    <property type="entry name" value="Hydrolase_4"/>
    <property type="match status" value="1"/>
</dbReference>
<sequence length="288" mass="30950">MNPAVGTVPAVGIEVRVDRATVLPGSAWCAERPRALVAIVHGLGEHSGRYAALAAELVKARCTVVALDLPGHGGASGPRGDMASWTQVRDQVIPAMFTATRGLPDQPFELPHILLGHSMGGVLALDYAIAHPRELKALVLSAPGLRSAMPPWWKLALANVARATAPSAGFPHGLDVNGISRDPEVVKAYQSDPLVHGKISPRLYFDFNEARQRCMREARQLSVPTLLLQGMADRMVDPKGALEFAAAATHGVVRFVTHKDTYHEIFNDHGREAVIRDLAAWLDAALVV</sequence>
<feature type="domain" description="Serine aminopeptidase S33" evidence="1">
    <location>
        <begin position="32"/>
        <end position="268"/>
    </location>
</feature>
<dbReference type="AlphaFoldDB" id="A0A933SA39"/>
<evidence type="ECO:0000313" key="2">
    <source>
        <dbReference type="EMBL" id="MBI5167988.1"/>
    </source>
</evidence>
<dbReference type="InterPro" id="IPR000073">
    <property type="entry name" value="AB_hydrolase_1"/>
</dbReference>